<dbReference type="Gene3D" id="3.40.50.1580">
    <property type="entry name" value="Nucleoside phosphorylase domain"/>
    <property type="match status" value="1"/>
</dbReference>
<dbReference type="GO" id="GO:0003824">
    <property type="term" value="F:catalytic activity"/>
    <property type="evidence" value="ECO:0007669"/>
    <property type="project" value="InterPro"/>
</dbReference>
<evidence type="ECO:0000313" key="2">
    <source>
        <dbReference type="Proteomes" id="UP000474640"/>
    </source>
</evidence>
<dbReference type="OrthoDB" id="20872at2759"/>
<dbReference type="InterPro" id="IPR053137">
    <property type="entry name" value="NLR-like"/>
</dbReference>
<evidence type="ECO:0008006" key="3">
    <source>
        <dbReference type="Google" id="ProtNLM"/>
    </source>
</evidence>
<dbReference type="GO" id="GO:0009116">
    <property type="term" value="P:nucleoside metabolic process"/>
    <property type="evidence" value="ECO:0007669"/>
    <property type="project" value="InterPro"/>
</dbReference>
<protein>
    <recommendedName>
        <fullName evidence="3">Nucleoside phosphorylase domain-containing protein</fullName>
    </recommendedName>
</protein>
<dbReference type="EMBL" id="JAABOJ010000003">
    <property type="protein sequence ID" value="KAF3288356.1"/>
    <property type="molecule type" value="Genomic_DNA"/>
</dbReference>
<sequence length="218" mass="24877">MPSTRYGNFKYFKCCFKPADQLPSYTAYTNIGICGGVPFPSSDENTEILLGDVIISDSLIKYDFGRQYPNQFQRKVNEETLGTPSRRIQGLLKKLKTTEAKSNFQKNTFQHLQKLQNKRDLYDYPGARHDRLFPAAYNHKPHRKKALVHCICSRCKAGIDPECDEIRKKDCHTLGCTGPLVQRERHTQGNTQPFVHIGKIACADTVMKSGKHRNKLAK</sequence>
<gene>
    <name evidence="1" type="ORF">TWF970_005432</name>
</gene>
<dbReference type="SUPFAM" id="SSF53167">
    <property type="entry name" value="Purine and uridine phosphorylases"/>
    <property type="match status" value="1"/>
</dbReference>
<accession>A0A7C8RFQ1</accession>
<proteinExistence type="predicted"/>
<dbReference type="Proteomes" id="UP000474640">
    <property type="component" value="Unassembled WGS sequence"/>
</dbReference>
<dbReference type="PANTHER" id="PTHR46082:SF6">
    <property type="entry name" value="AAA+ ATPASE DOMAIN-CONTAINING PROTEIN-RELATED"/>
    <property type="match status" value="1"/>
</dbReference>
<organism evidence="1 2">
    <name type="scientific">Orbilia oligospora</name>
    <name type="common">Nematode-trapping fungus</name>
    <name type="synonym">Arthrobotrys oligospora</name>
    <dbReference type="NCBI Taxonomy" id="2813651"/>
    <lineage>
        <taxon>Eukaryota</taxon>
        <taxon>Fungi</taxon>
        <taxon>Dikarya</taxon>
        <taxon>Ascomycota</taxon>
        <taxon>Pezizomycotina</taxon>
        <taxon>Orbiliomycetes</taxon>
        <taxon>Orbiliales</taxon>
        <taxon>Orbiliaceae</taxon>
        <taxon>Orbilia</taxon>
    </lineage>
</organism>
<dbReference type="AlphaFoldDB" id="A0A7C8RFQ1"/>
<evidence type="ECO:0000313" key="1">
    <source>
        <dbReference type="EMBL" id="KAF3288356.1"/>
    </source>
</evidence>
<comment type="caution">
    <text evidence="1">The sequence shown here is derived from an EMBL/GenBank/DDBJ whole genome shotgun (WGS) entry which is preliminary data.</text>
</comment>
<dbReference type="InterPro" id="IPR035994">
    <property type="entry name" value="Nucleoside_phosphorylase_sf"/>
</dbReference>
<dbReference type="PANTHER" id="PTHR46082">
    <property type="entry name" value="ATP/GTP-BINDING PROTEIN-RELATED"/>
    <property type="match status" value="1"/>
</dbReference>
<name>A0A7C8RFQ1_ORBOL</name>
<reference evidence="1 2" key="1">
    <citation type="submission" date="2020-01" db="EMBL/GenBank/DDBJ databases">
        <authorList>
            <person name="Palmer J.M."/>
        </authorList>
    </citation>
    <scope>NUCLEOTIDE SEQUENCE [LARGE SCALE GENOMIC DNA]</scope>
    <source>
        <strain evidence="1 2">TWF970</strain>
    </source>
</reference>